<evidence type="ECO:0000313" key="1">
    <source>
        <dbReference type="EMBL" id="EDL85421.1"/>
    </source>
</evidence>
<dbReference type="Gene3D" id="3.90.930.12">
    <property type="entry name" value="Ribosomal protein L6, alpha-beta domain"/>
    <property type="match status" value="1"/>
</dbReference>
<evidence type="ECO:0000313" key="2">
    <source>
        <dbReference type="Proteomes" id="UP000234681"/>
    </source>
</evidence>
<sequence>MKIGTDCSVSRAQKDDLILEGNDITLVSDIMVLIQQATTVKNKGVRKVLDGFGWYLYV</sequence>
<dbReference type="GO" id="GO:0003735">
    <property type="term" value="F:structural constituent of ribosome"/>
    <property type="evidence" value="ECO:0007669"/>
    <property type="project" value="InterPro"/>
</dbReference>
<organism evidence="1 2">
    <name type="scientific">Rattus norvegicus</name>
    <name type="common">Rat</name>
    <dbReference type="NCBI Taxonomy" id="10116"/>
    <lineage>
        <taxon>Eukaryota</taxon>
        <taxon>Metazoa</taxon>
        <taxon>Chordata</taxon>
        <taxon>Craniata</taxon>
        <taxon>Vertebrata</taxon>
        <taxon>Euteleostomi</taxon>
        <taxon>Mammalia</taxon>
        <taxon>Eutheria</taxon>
        <taxon>Euarchontoglires</taxon>
        <taxon>Glires</taxon>
        <taxon>Rodentia</taxon>
        <taxon>Myomorpha</taxon>
        <taxon>Muroidea</taxon>
        <taxon>Muridae</taxon>
        <taxon>Murinae</taxon>
        <taxon>Rattus</taxon>
    </lineage>
</organism>
<dbReference type="GO" id="GO:0005840">
    <property type="term" value="C:ribosome"/>
    <property type="evidence" value="ECO:0007669"/>
    <property type="project" value="InterPro"/>
</dbReference>
<dbReference type="GO" id="GO:0019843">
    <property type="term" value="F:rRNA binding"/>
    <property type="evidence" value="ECO:0007669"/>
    <property type="project" value="InterPro"/>
</dbReference>
<accession>A6K6R1</accession>
<proteinExistence type="predicted"/>
<dbReference type="GO" id="GO:0006412">
    <property type="term" value="P:translation"/>
    <property type="evidence" value="ECO:0007669"/>
    <property type="project" value="InterPro"/>
</dbReference>
<dbReference type="EMBL" id="CH474023">
    <property type="protein sequence ID" value="EDL85421.1"/>
    <property type="molecule type" value="Genomic_DNA"/>
</dbReference>
<dbReference type="Proteomes" id="UP000234681">
    <property type="component" value="Chromosome 15"/>
</dbReference>
<dbReference type="AlphaFoldDB" id="A6K6R1"/>
<gene>
    <name evidence="1" type="ORF">rCG_52215</name>
</gene>
<dbReference type="SUPFAM" id="SSF56053">
    <property type="entry name" value="Ribosomal protein L6"/>
    <property type="match status" value="1"/>
</dbReference>
<reference evidence="1 2" key="1">
    <citation type="submission" date="2005-07" db="EMBL/GenBank/DDBJ databases">
        <authorList>
            <person name="Mural R.J."/>
            <person name="Li P.W."/>
            <person name="Adams M.D."/>
            <person name="Amanatides P.G."/>
            <person name="Baden-Tillson H."/>
            <person name="Barnstead M."/>
            <person name="Chin S.H."/>
            <person name="Dew I."/>
            <person name="Evans C.A."/>
            <person name="Ferriera S."/>
            <person name="Flanigan M."/>
            <person name="Fosler C."/>
            <person name="Glodek A."/>
            <person name="Gu Z."/>
            <person name="Holt R.A."/>
            <person name="Jennings D."/>
            <person name="Kraft C.L."/>
            <person name="Lu F."/>
            <person name="Nguyen T."/>
            <person name="Nusskern D.R."/>
            <person name="Pfannkoch C.M."/>
            <person name="Sitter C."/>
            <person name="Sutton G.G."/>
            <person name="Venter J.C."/>
            <person name="Wang Z."/>
            <person name="Woodage T."/>
            <person name="Zheng X.H."/>
            <person name="Zhong F."/>
        </authorList>
    </citation>
    <scope>NUCLEOTIDE SEQUENCE [LARGE SCALE GENOMIC DNA]</scope>
    <source>
        <strain>BN</strain>
        <strain evidence="2">Sprague-Dawley</strain>
    </source>
</reference>
<dbReference type="InterPro" id="IPR036789">
    <property type="entry name" value="Ribosomal_uL6-like_a/b-dom_sf"/>
</dbReference>
<protein>
    <submittedName>
        <fullName evidence="1">RCG52215</fullName>
    </submittedName>
</protein>
<name>A6K6R1_RAT</name>